<dbReference type="Proteomes" id="UP000271889">
    <property type="component" value="Unassembled WGS sequence"/>
</dbReference>
<protein>
    <recommendedName>
        <fullName evidence="1">MULE transposase domain-containing protein</fullName>
    </recommendedName>
</protein>
<keyword evidence="3" id="KW-1185">Reference proteome</keyword>
<dbReference type="Pfam" id="PF10551">
    <property type="entry name" value="MULE"/>
    <property type="match status" value="1"/>
</dbReference>
<proteinExistence type="predicted"/>
<dbReference type="OrthoDB" id="5864327at2759"/>
<gene>
    <name evidence="2" type="ORF">CGOC_LOCUS9624</name>
</gene>
<dbReference type="AlphaFoldDB" id="A0A3P7MBQ1"/>
<dbReference type="EMBL" id="UYRV01107626">
    <property type="protein sequence ID" value="VDN23610.1"/>
    <property type="molecule type" value="Genomic_DNA"/>
</dbReference>
<dbReference type="InterPro" id="IPR018289">
    <property type="entry name" value="MULE_transposase_dom"/>
</dbReference>
<feature type="domain" description="MULE transposase" evidence="1">
    <location>
        <begin position="272"/>
        <end position="340"/>
    </location>
</feature>
<evidence type="ECO:0000313" key="2">
    <source>
        <dbReference type="EMBL" id="VDN23610.1"/>
    </source>
</evidence>
<name>A0A3P7MBQ1_CYLGO</name>
<evidence type="ECO:0000259" key="1">
    <source>
        <dbReference type="Pfam" id="PF10551"/>
    </source>
</evidence>
<reference evidence="2 3" key="1">
    <citation type="submission" date="2018-11" db="EMBL/GenBank/DDBJ databases">
        <authorList>
            <consortium name="Pathogen Informatics"/>
        </authorList>
    </citation>
    <scope>NUCLEOTIDE SEQUENCE [LARGE SCALE GENOMIC DNA]</scope>
</reference>
<sequence length="483" mass="54604">MTSDNLMASADVMNSNILMTSNLMTSDDLLTSDDLFNTQMINMVQQFYLMTDSTAQFSQETQLYTSFGTVSSEQYYLESQEIREYITLETRQENESLITVVHTTANVREGISGLPQVEDISELPVVAEISEPPVAEEISEPLVAEEISEIPLVYRGEKQVHNDTFDRDPCTLAHNCLPLDRYSDKANRIGYQKRIVALNNVPDDLRNVPGGGAFMQLETEDLHVYYCKETVEMARDHGLYALVGDGVHNLNPVTIPNRMDKGQLYVLHAAVQGGIEVPILYAVARYKNVETYKTIFGSLREILGEFSDRFILDFEKAAIRAAKETFPEADVQGCAFHLAQSWNRMAVNLGVQKFVKGPKAVLAVKNWWKILKGMAYLPEELLNRVTALLAPPVSEAHAAYVPCNDFLKYLNSIYFNGTFKGMWCKWDMRDFRTTNTAEAFHSKLRGMLSRRINPPFEELLECLHAINTVALGSLYHIKEVHTL</sequence>
<accession>A0A3P7MBQ1</accession>
<organism evidence="2 3">
    <name type="scientific">Cylicostephanus goldi</name>
    <name type="common">Nematode worm</name>
    <dbReference type="NCBI Taxonomy" id="71465"/>
    <lineage>
        <taxon>Eukaryota</taxon>
        <taxon>Metazoa</taxon>
        <taxon>Ecdysozoa</taxon>
        <taxon>Nematoda</taxon>
        <taxon>Chromadorea</taxon>
        <taxon>Rhabditida</taxon>
        <taxon>Rhabditina</taxon>
        <taxon>Rhabditomorpha</taxon>
        <taxon>Strongyloidea</taxon>
        <taxon>Strongylidae</taxon>
        <taxon>Cylicostephanus</taxon>
    </lineage>
</organism>
<evidence type="ECO:0000313" key="3">
    <source>
        <dbReference type="Proteomes" id="UP000271889"/>
    </source>
</evidence>